<dbReference type="NCBIfam" id="TIGR03083">
    <property type="entry name" value="maleylpyruvate isomerase family mycothiol-dependent enzyme"/>
    <property type="match status" value="1"/>
</dbReference>
<name>A0ABT9D9K6_9CELL</name>
<comment type="caution">
    <text evidence="1">The sequence shown here is derived from an EMBL/GenBank/DDBJ whole genome shotgun (WGS) entry which is preliminary data.</text>
</comment>
<dbReference type="SUPFAM" id="SSF109854">
    <property type="entry name" value="DinB/YfiT-like putative metalloenzymes"/>
    <property type="match status" value="1"/>
</dbReference>
<dbReference type="InterPro" id="IPR017519">
    <property type="entry name" value="CHP03085"/>
</dbReference>
<dbReference type="Proteomes" id="UP001232536">
    <property type="component" value="Unassembled WGS sequence"/>
</dbReference>
<dbReference type="InterPro" id="IPR034660">
    <property type="entry name" value="DinB/YfiT-like"/>
</dbReference>
<dbReference type="EMBL" id="JAUQYP010000001">
    <property type="protein sequence ID" value="MDO8107566.1"/>
    <property type="molecule type" value="Genomic_DNA"/>
</dbReference>
<keyword evidence="2" id="KW-1185">Reference proteome</keyword>
<sequence>MSWHRSERAVLADALAAAGPGTPTLCEGWRAEHLAAHVVLRERSPLAAAGIALPPLTARTSRLTLKTGDAATDPAGFAALVTQVRQGPPAWSPLRWAGDLVQHVELFVHAEDVRRGAGPVPARTLPAAQEDALWRALTRSARLLYRDWLRTHGLVLAAPGRTARVGRRPVDPDADLVLRGSVGELVLHAYGRTSAADVTLEGAPPAVAQMQADVRRV</sequence>
<dbReference type="RefSeq" id="WP_304601186.1">
    <property type="nucleotide sequence ID" value="NZ_JAUQYP010000001.1"/>
</dbReference>
<evidence type="ECO:0000313" key="2">
    <source>
        <dbReference type="Proteomes" id="UP001232536"/>
    </source>
</evidence>
<dbReference type="InterPro" id="IPR017517">
    <property type="entry name" value="Maleyloyr_isom"/>
</dbReference>
<proteinExistence type="predicted"/>
<accession>A0ABT9D9K6</accession>
<gene>
    <name evidence="1" type="ORF">Q6348_10205</name>
</gene>
<dbReference type="NCBIfam" id="TIGR03085">
    <property type="entry name" value="TIGR03085 family metal-binding protein"/>
    <property type="match status" value="1"/>
</dbReference>
<organism evidence="1 2">
    <name type="scientific">Actinotalea lenta</name>
    <dbReference type="NCBI Taxonomy" id="3064654"/>
    <lineage>
        <taxon>Bacteria</taxon>
        <taxon>Bacillati</taxon>
        <taxon>Actinomycetota</taxon>
        <taxon>Actinomycetes</taxon>
        <taxon>Micrococcales</taxon>
        <taxon>Cellulomonadaceae</taxon>
        <taxon>Actinotalea</taxon>
    </lineage>
</organism>
<evidence type="ECO:0000313" key="1">
    <source>
        <dbReference type="EMBL" id="MDO8107566.1"/>
    </source>
</evidence>
<reference evidence="1 2" key="1">
    <citation type="submission" date="2023-07" db="EMBL/GenBank/DDBJ databases">
        <title>Description of novel actinomycetes strains, isolated from tidal flat sediment.</title>
        <authorList>
            <person name="Lu C."/>
        </authorList>
    </citation>
    <scope>NUCLEOTIDE SEQUENCE [LARGE SCALE GENOMIC DNA]</scope>
    <source>
        <strain evidence="1 2">SYSU T00b441</strain>
    </source>
</reference>
<protein>
    <submittedName>
        <fullName evidence="1">TIGR03085 family metal-binding protein</fullName>
    </submittedName>
</protein>